<accession>A0A7X1AZC4</accession>
<dbReference type="GO" id="GO:0016052">
    <property type="term" value="P:carbohydrate catabolic process"/>
    <property type="evidence" value="ECO:0007669"/>
    <property type="project" value="InterPro"/>
</dbReference>
<name>A0A7X1AZC4_9BACT</name>
<dbReference type="Gene3D" id="2.60.40.1190">
    <property type="match status" value="1"/>
</dbReference>
<reference evidence="2 3" key="1">
    <citation type="submission" date="2020-07" db="EMBL/GenBank/DDBJ databases">
        <authorList>
            <person name="Feng X."/>
        </authorList>
    </citation>
    <scope>NUCLEOTIDE SEQUENCE [LARGE SCALE GENOMIC DNA]</scope>
    <source>
        <strain evidence="2 3">JCM14086</strain>
    </source>
</reference>
<dbReference type="GO" id="GO:0030246">
    <property type="term" value="F:carbohydrate binding"/>
    <property type="evidence" value="ECO:0007669"/>
    <property type="project" value="InterPro"/>
</dbReference>
<evidence type="ECO:0000259" key="1">
    <source>
        <dbReference type="Pfam" id="PF06452"/>
    </source>
</evidence>
<dbReference type="InterPro" id="IPR010502">
    <property type="entry name" value="Carb-bd_dom_fam9"/>
</dbReference>
<protein>
    <recommendedName>
        <fullName evidence="1">Carbohydrate-binding domain-containing protein</fullName>
    </recommendedName>
</protein>
<dbReference type="InterPro" id="IPR008979">
    <property type="entry name" value="Galactose-bd-like_sf"/>
</dbReference>
<gene>
    <name evidence="2" type="ORF">H5P30_13260</name>
</gene>
<keyword evidence="3" id="KW-1185">Reference proteome</keyword>
<proteinExistence type="predicted"/>
<organism evidence="2 3">
    <name type="scientific">Puniceicoccus vermicola</name>
    <dbReference type="NCBI Taxonomy" id="388746"/>
    <lineage>
        <taxon>Bacteria</taxon>
        <taxon>Pseudomonadati</taxon>
        <taxon>Verrucomicrobiota</taxon>
        <taxon>Opitutia</taxon>
        <taxon>Puniceicoccales</taxon>
        <taxon>Puniceicoccaceae</taxon>
        <taxon>Puniceicoccus</taxon>
    </lineage>
</organism>
<dbReference type="SUPFAM" id="SSF49785">
    <property type="entry name" value="Galactose-binding domain-like"/>
    <property type="match status" value="2"/>
</dbReference>
<dbReference type="Pfam" id="PF06452">
    <property type="entry name" value="CBM9_1"/>
    <property type="match status" value="1"/>
</dbReference>
<dbReference type="InterPro" id="IPR017853">
    <property type="entry name" value="GH"/>
</dbReference>
<comment type="caution">
    <text evidence="2">The sequence shown here is derived from an EMBL/GenBank/DDBJ whole genome shotgun (WGS) entry which is preliminary data.</text>
</comment>
<dbReference type="Gene3D" id="3.20.20.80">
    <property type="entry name" value="Glycosidases"/>
    <property type="match status" value="1"/>
</dbReference>
<evidence type="ECO:0000313" key="3">
    <source>
        <dbReference type="Proteomes" id="UP000525652"/>
    </source>
</evidence>
<sequence length="1326" mass="148978">MKLKTYLICSSLLAGGFMESCLGISVSRPEKLEFSELRGFRNESNEEWVTDRELTEEVSLRATFAQKVEPGWYQLVGEYRTTGFRPDGRFVLDVYGEGVLNPWQVVAPSDQWAPFAVYFRLNESVVPVLRIEDPSKFEKGAEVFLKELRIRPFEVPSGQNLLLNSDFEIGQIGWVPPSWQWAYQTEEGVAEIVESTSFRSGERSLFLGDPEKTSTIQSSLLPMKTNGVYTFSFWARSDRPNTVIKAFLLGDRYNWNSREEFRLTSEWKEYSMETNVAEQVKEHPFCHARLSLADGGSAMIDDVRLIWAEENSESENPSTYVDLYPGNRNMVWNPGFELGMNGWMYNFFGNQYDFGINTPGIRFGSGIDGSAAMLLSNNNSLVSGSMPLEEGKSYTLSAYAKALADDAQLSLFVIDPGWNVFRKGNVNLTTGEWRRVSFHFRWNESSLRDKFYARFDGRQVLLDNVQLEEGDLSEYDAGILQAGLVSSSRNFFLQGEQNPELNLKILANSQKYDSVRAFVVVRDAWGNSVGSSQFNVEIGEGENVVPLSLPGESLGVFDIEAKVEDFVGNLLVRCESRYAVLQEARFSDDPIGIFSSAIEIPKLPDWMIAEELTVWRMLGVQSFRSFFNHGNQEGLTTNSDLIESIRRRLELQMEGGMTSALFCVGVIPHSIRSEVLDAEILSNELLSQYTEYLRGVVTPLRGQVKYWEILNEPNIWRYRSGPKQGVKTMPPEKYAQILKVSYETIKEIDPQLQVVGGCLNGADFSYLQEFLDLGGSEYMDVFSYHSYRASPDLPDVYADLLRFKNMLSSAGFTGPVINSEQYFGADKFIMAAHDSEAIRNYFSPDERELEAASKIIRNYLYHSALGIPYYLFTPPGTLFRYGGYDRYYLYYAFGLYNAATRFLVDAGIAEEIEVGSAMRSFLFPDAQTGPLLTVNTVGDFDTDGQMTIAASCVKVFDPMGNEIASGELKKSFPLSPLPVYLRFPEGTKVSEIEAFLREAEILGLGEPFTAELRMIDSDTLGISISNRLNKTIGGRVELTNLPFGWSLDSSMADFESLQPGEETVIEFEGDLKISAGERYSLTALIQSEDKAFVRKEMSFSPLMISRNDAIVSDGDLSEWNQAQWVTLGENHRTVFDPKKTYGGEEDLSASLGLAWSPEYLAIAVVVKDDLHVTPNSPSAAWKFDSLQLYFDQRNNASIGNDFYDGDDVSYAISSIDGEHYAWLEKNSEGRYVGEANQAQGLDREVEVSVVRGEDGVTVYEILIPRVCLPQVDFSSGQVFGFSLIINDNDGEGRAQALTLTPAGTQPFERPYLYHDVFLIENRSVAP</sequence>
<dbReference type="SUPFAM" id="SSF51445">
    <property type="entry name" value="(Trans)glycosidases"/>
    <property type="match status" value="1"/>
</dbReference>
<dbReference type="Proteomes" id="UP000525652">
    <property type="component" value="Unassembled WGS sequence"/>
</dbReference>
<feature type="domain" description="Carbohydrate-binding" evidence="1">
    <location>
        <begin position="1118"/>
        <end position="1319"/>
    </location>
</feature>
<dbReference type="SUPFAM" id="SSF49344">
    <property type="entry name" value="CBD9-like"/>
    <property type="match status" value="1"/>
</dbReference>
<dbReference type="RefSeq" id="WP_185693411.1">
    <property type="nucleotide sequence ID" value="NZ_JACHVA010000101.1"/>
</dbReference>
<evidence type="ECO:0000313" key="2">
    <source>
        <dbReference type="EMBL" id="MBC2602746.1"/>
    </source>
</evidence>
<dbReference type="Gene3D" id="2.60.120.260">
    <property type="entry name" value="Galactose-binding domain-like"/>
    <property type="match status" value="2"/>
</dbReference>
<dbReference type="PANTHER" id="PTHR12631:SF10">
    <property type="entry name" value="BETA-XYLOSIDASE-LIKE PROTEIN-RELATED"/>
    <property type="match status" value="1"/>
</dbReference>
<dbReference type="GO" id="GO:0004553">
    <property type="term" value="F:hydrolase activity, hydrolyzing O-glycosyl compounds"/>
    <property type="evidence" value="ECO:0007669"/>
    <property type="project" value="InterPro"/>
</dbReference>
<dbReference type="EMBL" id="JACHVA010000101">
    <property type="protein sequence ID" value="MBC2602746.1"/>
    <property type="molecule type" value="Genomic_DNA"/>
</dbReference>
<dbReference type="PANTHER" id="PTHR12631">
    <property type="entry name" value="ALPHA-L-IDURONIDASE"/>
    <property type="match status" value="1"/>
</dbReference>
<dbReference type="InterPro" id="IPR051923">
    <property type="entry name" value="Glycosyl_Hydrolase_39"/>
</dbReference>